<protein>
    <submittedName>
        <fullName evidence="4">3-hydroxybutyryl-CoA dehydrogenase</fullName>
        <ecNumber evidence="4">1.1.1.157</ecNumber>
    </submittedName>
</protein>
<dbReference type="InterPro" id="IPR006108">
    <property type="entry name" value="3HC_DH_C"/>
</dbReference>
<gene>
    <name evidence="4" type="ORF">HNQ70_000516</name>
</gene>
<dbReference type="EMBL" id="JACHGB010000001">
    <property type="protein sequence ID" value="MBB5270532.1"/>
    <property type="molecule type" value="Genomic_DNA"/>
</dbReference>
<dbReference type="InterPro" id="IPR006176">
    <property type="entry name" value="3-OHacyl-CoA_DH_NAD-bd"/>
</dbReference>
<dbReference type="PANTHER" id="PTHR48075:SF5">
    <property type="entry name" value="3-HYDROXYBUTYRYL-COA DEHYDROGENASE"/>
    <property type="match status" value="1"/>
</dbReference>
<dbReference type="Pfam" id="PF02737">
    <property type="entry name" value="3HCDH_N"/>
    <property type="match status" value="1"/>
</dbReference>
<reference evidence="4 5" key="1">
    <citation type="submission" date="2020-08" db="EMBL/GenBank/DDBJ databases">
        <title>Genomic Encyclopedia of Type Strains, Phase IV (KMG-IV): sequencing the most valuable type-strain genomes for metagenomic binning, comparative biology and taxonomic classification.</title>
        <authorList>
            <person name="Goeker M."/>
        </authorList>
    </citation>
    <scope>NUCLEOTIDE SEQUENCE [LARGE SCALE GENOMIC DNA]</scope>
    <source>
        <strain evidence="4 5">DSM 29781</strain>
    </source>
</reference>
<dbReference type="Proteomes" id="UP000532440">
    <property type="component" value="Unassembled WGS sequence"/>
</dbReference>
<organism evidence="4 5">
    <name type="scientific">Quisquiliibacterium transsilvanicum</name>
    <dbReference type="NCBI Taxonomy" id="1549638"/>
    <lineage>
        <taxon>Bacteria</taxon>
        <taxon>Pseudomonadati</taxon>
        <taxon>Pseudomonadota</taxon>
        <taxon>Betaproteobacteria</taxon>
        <taxon>Burkholderiales</taxon>
        <taxon>Burkholderiaceae</taxon>
        <taxon>Quisquiliibacterium</taxon>
    </lineage>
</organism>
<keyword evidence="1 4" id="KW-0560">Oxidoreductase</keyword>
<dbReference type="GO" id="GO:0070403">
    <property type="term" value="F:NAD+ binding"/>
    <property type="evidence" value="ECO:0007669"/>
    <property type="project" value="InterPro"/>
</dbReference>
<dbReference type="GO" id="GO:0008691">
    <property type="term" value="F:3-hydroxybutyryl-CoA dehydrogenase activity"/>
    <property type="evidence" value="ECO:0007669"/>
    <property type="project" value="UniProtKB-EC"/>
</dbReference>
<dbReference type="GO" id="GO:0006631">
    <property type="term" value="P:fatty acid metabolic process"/>
    <property type="evidence" value="ECO:0007669"/>
    <property type="project" value="InterPro"/>
</dbReference>
<dbReference type="PANTHER" id="PTHR48075">
    <property type="entry name" value="3-HYDROXYACYL-COA DEHYDROGENASE FAMILY PROTEIN"/>
    <property type="match status" value="1"/>
</dbReference>
<evidence type="ECO:0000256" key="1">
    <source>
        <dbReference type="ARBA" id="ARBA00023002"/>
    </source>
</evidence>
<dbReference type="Pfam" id="PF00725">
    <property type="entry name" value="3HCDH"/>
    <property type="match status" value="2"/>
</dbReference>
<keyword evidence="5" id="KW-1185">Reference proteome</keyword>
<dbReference type="NCBIfam" id="NF006124">
    <property type="entry name" value="PRK08268.1"/>
    <property type="match status" value="1"/>
</dbReference>
<dbReference type="InterPro" id="IPR008927">
    <property type="entry name" value="6-PGluconate_DH-like_C_sf"/>
</dbReference>
<feature type="domain" description="3-hydroxyacyl-CoA dehydrogenase NAD binding" evidence="3">
    <location>
        <begin position="8"/>
        <end position="186"/>
    </location>
</feature>
<feature type="domain" description="3-hydroxyacyl-CoA dehydrogenase C-terminal" evidence="2">
    <location>
        <begin position="419"/>
        <end position="502"/>
    </location>
</feature>
<name>A0A7W8HEV2_9BURK</name>
<dbReference type="SUPFAM" id="SSF48179">
    <property type="entry name" value="6-phosphogluconate dehydrogenase C-terminal domain-like"/>
    <property type="match status" value="2"/>
</dbReference>
<proteinExistence type="predicted"/>
<evidence type="ECO:0000313" key="4">
    <source>
        <dbReference type="EMBL" id="MBB5270532.1"/>
    </source>
</evidence>
<dbReference type="SUPFAM" id="SSF51735">
    <property type="entry name" value="NAD(P)-binding Rossmann-fold domains"/>
    <property type="match status" value="1"/>
</dbReference>
<dbReference type="InterPro" id="IPR036291">
    <property type="entry name" value="NAD(P)-bd_dom_sf"/>
</dbReference>
<dbReference type="Gene3D" id="3.40.50.720">
    <property type="entry name" value="NAD(P)-binding Rossmann-like Domain"/>
    <property type="match status" value="1"/>
</dbReference>
<dbReference type="AlphaFoldDB" id="A0A7W8HEV2"/>
<dbReference type="FunFam" id="3.40.50.720:FF:000009">
    <property type="entry name" value="Fatty oxidation complex, alpha subunit"/>
    <property type="match status" value="1"/>
</dbReference>
<comment type="caution">
    <text evidence="4">The sequence shown here is derived from an EMBL/GenBank/DDBJ whole genome shotgun (WGS) entry which is preliminary data.</text>
</comment>
<dbReference type="RefSeq" id="WP_183963950.1">
    <property type="nucleotide sequence ID" value="NZ_BAABEW010000004.1"/>
</dbReference>
<evidence type="ECO:0000259" key="3">
    <source>
        <dbReference type="Pfam" id="PF02737"/>
    </source>
</evidence>
<dbReference type="Gene3D" id="1.10.1040.50">
    <property type="match status" value="1"/>
</dbReference>
<dbReference type="EC" id="1.1.1.157" evidence="4"/>
<sequence>MNSPFSRIGVVGAGAMGRGIVQLYAQCGHAVVLYDAHEPAVDAAIAHLRDTFGKLAEKGRITPEQAAAAMGHIAPAASLQDFAGCDLIIEAIVERLDVKREMFIALEEIVGPDCVLASNTSSLSITAIAAACEHPGRVAGYHFFNPVPLMKVVEVVQGPRTASAVVDRLVELSRIAGHTPVVCQDTPGFIVNHAGRGFGPESLRVLHEGVAEVPVVDRLLREQVDIGGQGFKLGPFELMDLTGLDISHPVMESIYHQYYEEPRYKPSVIGAQRVAAGMYGRKTGEGFYRHAGGAQQTPAEPPTPALPAGLRVWVAPGGMRDAVRELVSGLGAALDDGTAPAADSLILVTPMGLDASTAAQGLDATRVVALDTLFPFGLRACKRRAIMTTPATLAAVREAAHALFAADGAKVGVLRDSAGFVAQRVVAMIVAIGCDIAQQRVASPADIDVAVRLGLGYPMGPLAMGDAIGPRRIVEILAGMHRVTGEPRYRPGLWLQRRAQLGLSLLHED</sequence>
<accession>A0A7W8HEV2</accession>
<evidence type="ECO:0000313" key="5">
    <source>
        <dbReference type="Proteomes" id="UP000532440"/>
    </source>
</evidence>
<feature type="domain" description="3-hydroxyacyl-CoA dehydrogenase C-terminal" evidence="2">
    <location>
        <begin position="188"/>
        <end position="289"/>
    </location>
</feature>
<evidence type="ECO:0000259" key="2">
    <source>
        <dbReference type="Pfam" id="PF00725"/>
    </source>
</evidence>